<dbReference type="STRING" id="512565.AMIS_41340"/>
<evidence type="ECO:0000313" key="5">
    <source>
        <dbReference type="EMBL" id="BAL89354.1"/>
    </source>
</evidence>
<dbReference type="InterPro" id="IPR051309">
    <property type="entry name" value="ABCF_ATPase"/>
</dbReference>
<dbReference type="HOGENOM" id="CLU_000604_36_0_11"/>
<dbReference type="InterPro" id="IPR003439">
    <property type="entry name" value="ABC_transporter-like_ATP-bd"/>
</dbReference>
<dbReference type="eggNOG" id="COG0488">
    <property type="taxonomic scope" value="Bacteria"/>
</dbReference>
<accession>I0H8L7</accession>
<dbReference type="CDD" id="cd03221">
    <property type="entry name" value="ABCF_EF-3"/>
    <property type="match status" value="2"/>
</dbReference>
<feature type="region of interest" description="Disordered" evidence="3">
    <location>
        <begin position="1"/>
        <end position="35"/>
    </location>
</feature>
<evidence type="ECO:0000256" key="2">
    <source>
        <dbReference type="ARBA" id="ARBA00022840"/>
    </source>
</evidence>
<dbReference type="SUPFAM" id="SSF52540">
    <property type="entry name" value="P-loop containing nucleoside triphosphate hydrolases"/>
    <property type="match status" value="2"/>
</dbReference>
<protein>
    <submittedName>
        <fullName evidence="5">Putative ABC transporter ATP-binding protein</fullName>
    </submittedName>
</protein>
<dbReference type="PROSITE" id="PS00211">
    <property type="entry name" value="ABC_TRANSPORTER_1"/>
    <property type="match status" value="2"/>
</dbReference>
<gene>
    <name evidence="5" type="ordered locus">AMIS_41340</name>
</gene>
<dbReference type="FunFam" id="3.40.50.300:FF:000011">
    <property type="entry name" value="Putative ABC transporter ATP-binding component"/>
    <property type="match status" value="1"/>
</dbReference>
<dbReference type="InterPro" id="IPR017871">
    <property type="entry name" value="ABC_transporter-like_CS"/>
</dbReference>
<dbReference type="PANTHER" id="PTHR42855">
    <property type="entry name" value="ABC TRANSPORTER ATP-BINDING SUBUNIT"/>
    <property type="match status" value="1"/>
</dbReference>
<dbReference type="GO" id="GO:0005524">
    <property type="term" value="F:ATP binding"/>
    <property type="evidence" value="ECO:0007669"/>
    <property type="project" value="UniProtKB-KW"/>
</dbReference>
<keyword evidence="1" id="KW-0547">Nucleotide-binding</keyword>
<evidence type="ECO:0000259" key="4">
    <source>
        <dbReference type="PROSITE" id="PS50893"/>
    </source>
</evidence>
<dbReference type="AlphaFoldDB" id="I0H8L7"/>
<evidence type="ECO:0000313" key="6">
    <source>
        <dbReference type="Proteomes" id="UP000007882"/>
    </source>
</evidence>
<dbReference type="PROSITE" id="PS50893">
    <property type="entry name" value="ABC_TRANSPORTER_2"/>
    <property type="match status" value="1"/>
</dbReference>
<dbReference type="PATRIC" id="fig|512565.3.peg.4116"/>
<name>I0H8L7_ACTM4</name>
<sequence>MPSNQPKSSTQQKSIQHKSTQQKSGQGNSGSAHLKAAGLAATHDGDLLFSGLDLVLRAGDRIGVVGPNGAGKTTLLRVLAGELPASAGAVSVAPGARLTHVPQQWAGDAESVGAFLRGGLGELAAVDLALRALEARLAAGADVLDEFGTVQERWTALEGWNADARLTEIRQRLDIEHLADDLAMSQVSGGEQARLLLARALLGSPDLLLLDEPTNHLDAEGAAWLRTWLRDFDGGVLAVSHDRAFLDEFATRIIELDGIDEQPQDYPGCGYTAYRAEKQRRWEKLLLDFEAQEKDRLRWEADIEKTKGYARGVESSVRSGVTAPHLRRVARLVARKAKVRERRLRRQMASVTWLAQPRTRPPLTLAFPGDDTADAEIVLKARGLTVAHGDRVLLDAVDLDVTRGDRILITGRNGAGKTTLLRALESPDVAVLPQTDEGLRTATPVIDFFRSRVPVYVDDAERLLAGHQFEDSQWSAPVRDLSAGELRRLLLAVVVNSPSRILLLDEPTNFLDFEALDVVEEALRRYRGTLLFASHDRYFADAVGHTRHWHVEGGRVIEN</sequence>
<dbReference type="Gene3D" id="3.40.50.300">
    <property type="entry name" value="P-loop containing nucleotide triphosphate hydrolases"/>
    <property type="match status" value="3"/>
</dbReference>
<dbReference type="InterPro" id="IPR003593">
    <property type="entry name" value="AAA+_ATPase"/>
</dbReference>
<evidence type="ECO:0000256" key="1">
    <source>
        <dbReference type="ARBA" id="ARBA00022741"/>
    </source>
</evidence>
<dbReference type="InterPro" id="IPR027417">
    <property type="entry name" value="P-loop_NTPase"/>
</dbReference>
<keyword evidence="2 5" id="KW-0067">ATP-binding</keyword>
<dbReference type="Proteomes" id="UP000007882">
    <property type="component" value="Chromosome"/>
</dbReference>
<keyword evidence="6" id="KW-1185">Reference proteome</keyword>
<dbReference type="EMBL" id="AP012319">
    <property type="protein sequence ID" value="BAL89354.1"/>
    <property type="molecule type" value="Genomic_DNA"/>
</dbReference>
<feature type="compositionally biased region" description="Polar residues" evidence="3">
    <location>
        <begin position="1"/>
        <end position="31"/>
    </location>
</feature>
<dbReference type="SMART" id="SM00382">
    <property type="entry name" value="AAA"/>
    <property type="match status" value="2"/>
</dbReference>
<organism evidence="5 6">
    <name type="scientific">Actinoplanes missouriensis (strain ATCC 14538 / DSM 43046 / CBS 188.64 / JCM 3121 / NBRC 102363 / NCIMB 12654 / NRRL B-3342 / UNCC 431)</name>
    <dbReference type="NCBI Taxonomy" id="512565"/>
    <lineage>
        <taxon>Bacteria</taxon>
        <taxon>Bacillati</taxon>
        <taxon>Actinomycetota</taxon>
        <taxon>Actinomycetes</taxon>
        <taxon>Micromonosporales</taxon>
        <taxon>Micromonosporaceae</taxon>
        <taxon>Actinoplanes</taxon>
    </lineage>
</organism>
<dbReference type="Pfam" id="PF00005">
    <property type="entry name" value="ABC_tran"/>
    <property type="match status" value="3"/>
</dbReference>
<dbReference type="RefSeq" id="WP_014444248.1">
    <property type="nucleotide sequence ID" value="NC_017093.1"/>
</dbReference>
<evidence type="ECO:0000256" key="3">
    <source>
        <dbReference type="SAM" id="MobiDB-lite"/>
    </source>
</evidence>
<dbReference type="PANTHER" id="PTHR42855:SF2">
    <property type="entry name" value="DRUG RESISTANCE ABC TRANSPORTER,ATP-BINDING PROTEIN"/>
    <property type="match status" value="1"/>
</dbReference>
<proteinExistence type="predicted"/>
<dbReference type="GO" id="GO:0016887">
    <property type="term" value="F:ATP hydrolysis activity"/>
    <property type="evidence" value="ECO:0007669"/>
    <property type="project" value="InterPro"/>
</dbReference>
<reference evidence="5 6" key="1">
    <citation type="submission" date="2012-02" db="EMBL/GenBank/DDBJ databases">
        <title>Complete genome sequence of Actinoplanes missouriensis 431 (= NBRC 102363).</title>
        <authorList>
            <person name="Ohnishi Y."/>
            <person name="Ishikawa J."/>
            <person name="Sekine M."/>
            <person name="Hosoyama A."/>
            <person name="Harada T."/>
            <person name="Narita H."/>
            <person name="Hata T."/>
            <person name="Konno Y."/>
            <person name="Tutikane K."/>
            <person name="Fujita N."/>
            <person name="Horinouchi S."/>
            <person name="Hayakawa M."/>
        </authorList>
    </citation>
    <scope>NUCLEOTIDE SEQUENCE [LARGE SCALE GENOMIC DNA]</scope>
    <source>
        <strain evidence="6">ATCC 14538 / DSM 43046 / CBS 188.64 / JCM 3121 / NBRC 102363 / NCIMB 12654 / NRRL B-3342 / UNCC 431</strain>
    </source>
</reference>
<dbReference type="KEGG" id="ams:AMIS_41340"/>
<feature type="domain" description="ABC transporter" evidence="4">
    <location>
        <begin position="34"/>
        <end position="283"/>
    </location>
</feature>